<evidence type="ECO:0000259" key="6">
    <source>
        <dbReference type="Pfam" id="PF13660"/>
    </source>
</evidence>
<dbReference type="Pfam" id="PF13660">
    <property type="entry name" value="DUF4147"/>
    <property type="match status" value="1"/>
</dbReference>
<dbReference type="InterPro" id="IPR038614">
    <property type="entry name" value="GK_N_sf"/>
</dbReference>
<proteinExistence type="predicted"/>
<evidence type="ECO:0008006" key="8">
    <source>
        <dbReference type="Google" id="ProtNLM"/>
    </source>
</evidence>
<gene>
    <name evidence="7" type="ORF">METZ01_LOCUS185846</name>
</gene>
<dbReference type="GO" id="GO:0008887">
    <property type="term" value="F:glycerate kinase activity"/>
    <property type="evidence" value="ECO:0007669"/>
    <property type="project" value="InterPro"/>
</dbReference>
<keyword evidence="1" id="KW-0808">Transferase</keyword>
<dbReference type="AlphaFoldDB" id="A0A382D4L8"/>
<evidence type="ECO:0000256" key="3">
    <source>
        <dbReference type="ARBA" id="ARBA00022777"/>
    </source>
</evidence>
<feature type="non-terminal residue" evidence="7">
    <location>
        <position position="432"/>
    </location>
</feature>
<dbReference type="InterPro" id="IPR007835">
    <property type="entry name" value="MOFRL"/>
</dbReference>
<name>A0A382D4L8_9ZZZZ</name>
<protein>
    <recommendedName>
        <fullName evidence="8">Glycerate kinase</fullName>
    </recommendedName>
</protein>
<feature type="domain" description="MOFRL" evidence="5">
    <location>
        <begin position="330"/>
        <end position="432"/>
    </location>
</feature>
<dbReference type="InterPro" id="IPR025286">
    <property type="entry name" value="MOFRL_assoc_dom"/>
</dbReference>
<accession>A0A382D4L8</accession>
<dbReference type="PANTHER" id="PTHR12227">
    <property type="entry name" value="GLYCERATE KINASE"/>
    <property type="match status" value="1"/>
</dbReference>
<evidence type="ECO:0000313" key="7">
    <source>
        <dbReference type="EMBL" id="SVB32992.1"/>
    </source>
</evidence>
<evidence type="ECO:0000259" key="5">
    <source>
        <dbReference type="Pfam" id="PF05161"/>
    </source>
</evidence>
<evidence type="ECO:0000256" key="2">
    <source>
        <dbReference type="ARBA" id="ARBA00022741"/>
    </source>
</evidence>
<dbReference type="Gene3D" id="3.40.1480.10">
    <property type="entry name" value="MOFRL domain"/>
    <property type="match status" value="1"/>
</dbReference>
<dbReference type="PANTHER" id="PTHR12227:SF0">
    <property type="entry name" value="GLYCERATE KINASE"/>
    <property type="match status" value="1"/>
</dbReference>
<reference evidence="7" key="1">
    <citation type="submission" date="2018-05" db="EMBL/GenBank/DDBJ databases">
        <authorList>
            <person name="Lanie J.A."/>
            <person name="Ng W.-L."/>
            <person name="Kazmierczak K.M."/>
            <person name="Andrzejewski T.M."/>
            <person name="Davidsen T.M."/>
            <person name="Wayne K.J."/>
            <person name="Tettelin H."/>
            <person name="Glass J.I."/>
            <person name="Rusch D."/>
            <person name="Podicherti R."/>
            <person name="Tsui H.-C.T."/>
            <person name="Winkler M.E."/>
        </authorList>
    </citation>
    <scope>NUCLEOTIDE SEQUENCE</scope>
</reference>
<dbReference type="Pfam" id="PF05161">
    <property type="entry name" value="MOFRL"/>
    <property type="match status" value="1"/>
</dbReference>
<keyword evidence="4" id="KW-0067">ATP-binding</keyword>
<dbReference type="SUPFAM" id="SSF82544">
    <property type="entry name" value="GckA/TtuD-like"/>
    <property type="match status" value="1"/>
</dbReference>
<evidence type="ECO:0000256" key="4">
    <source>
        <dbReference type="ARBA" id="ARBA00022840"/>
    </source>
</evidence>
<dbReference type="GO" id="GO:0005737">
    <property type="term" value="C:cytoplasm"/>
    <property type="evidence" value="ECO:0007669"/>
    <property type="project" value="TreeGrafter"/>
</dbReference>
<keyword evidence="3" id="KW-0418">Kinase</keyword>
<organism evidence="7">
    <name type="scientific">marine metagenome</name>
    <dbReference type="NCBI Taxonomy" id="408172"/>
    <lineage>
        <taxon>unclassified sequences</taxon>
        <taxon>metagenomes</taxon>
        <taxon>ecological metagenomes</taxon>
    </lineage>
</organism>
<sequence>MSESSLRTAAHRIFKKGLAAVDPAKAIRRKVAVMGNRLRVDRRDYDLNAIDRIYVVGTGKAAAVMAQTVEEILGDRVSAGAVNVKYAHLAPARRVHLTEAGHPIPDEAGVVGARKINGLLEKLSKRDLLLCLISGGGSALLPLPVDGVTLAEKQATTQLLLDCGATINELNTLRKHISQVKGGQLARLAAPAQVISLILSDVIGDLLDVIASGPTVPDSSTFADCHRIIERYRLQEQLPESVGVHLKAGLTGTVDDTPKPGDPLFNRVQNVLIATNNRSLLAAKEEAEQLGFNAMILSSSIDGETREVARLFPAITAEIRSSGNPVHAPACIICGGETTVHIRGKGKGGRNQEFTLAAAMGIEGLKDVVVFSAGTDGTDGQTDAAGAIADGQTISRAQAQGLEAEAYLNENDSYHFFKPLDDLIITGPTGTN</sequence>
<dbReference type="FunFam" id="3.40.1480.10:FF:000002">
    <property type="entry name" value="Glycerate kinase"/>
    <property type="match status" value="1"/>
</dbReference>
<dbReference type="InterPro" id="IPR037035">
    <property type="entry name" value="GK-like_C_sf"/>
</dbReference>
<keyword evidence="2" id="KW-0547">Nucleotide-binding</keyword>
<evidence type="ECO:0000256" key="1">
    <source>
        <dbReference type="ARBA" id="ARBA00022679"/>
    </source>
</evidence>
<dbReference type="FunFam" id="3.40.50.10180:FF:000001">
    <property type="entry name" value="Glycerate kinase"/>
    <property type="match status" value="1"/>
</dbReference>
<feature type="domain" description="MOFRL-associated" evidence="6">
    <location>
        <begin position="10"/>
        <end position="246"/>
    </location>
</feature>
<dbReference type="EMBL" id="UINC01037465">
    <property type="protein sequence ID" value="SVB32992.1"/>
    <property type="molecule type" value="Genomic_DNA"/>
</dbReference>
<dbReference type="GO" id="GO:0005524">
    <property type="term" value="F:ATP binding"/>
    <property type="evidence" value="ECO:0007669"/>
    <property type="project" value="UniProtKB-KW"/>
</dbReference>
<dbReference type="InterPro" id="IPR039760">
    <property type="entry name" value="MOFRL_protein"/>
</dbReference>
<dbReference type="Gene3D" id="3.40.50.10180">
    <property type="entry name" value="Glycerate kinase, MOFRL-like N-terminal domain"/>
    <property type="match status" value="1"/>
</dbReference>